<accession>A0A4P7XLC0</accession>
<sequence>MQLSISKTRLVLPLSEPETQDVITSNDIRDWAEGTETAKLATAFLILSIPSMPPGANLPVRAERGLAELIESTRTASGRRRLNEAFLEKWSADDFSEGLRLLPYCGINLIKATGSGSKEYLCSGSWHYHHARLNKRNFSLDSVLPATFSTTVYLGF</sequence>
<dbReference type="EMBL" id="CP031094">
    <property type="protein sequence ID" value="QCF28056.1"/>
    <property type="molecule type" value="Genomic_DNA"/>
</dbReference>
<gene>
    <name evidence="1" type="ORF">soil367_18455</name>
</gene>
<name>A0A4P7XLC0_9ALTE</name>
<proteinExistence type="predicted"/>
<evidence type="ECO:0000313" key="1">
    <source>
        <dbReference type="EMBL" id="QCF28056.1"/>
    </source>
</evidence>
<protein>
    <submittedName>
        <fullName evidence="1">Uncharacterized protein</fullName>
    </submittedName>
</protein>
<keyword evidence="2" id="KW-1185">Reference proteome</keyword>
<reference evidence="1 2" key="1">
    <citation type="submission" date="2018-07" db="EMBL/GenBank/DDBJ databases">
        <title>Marsedoiliclastica nanhaica gen. nov. sp. nov., a novel marine hydrocarbonoclastic bacterium isolated from an in-situ enriched hydrocarbon-degrading consortium in deep-sea sediment.</title>
        <authorList>
            <person name="Dong C."/>
            <person name="Ma T."/>
            <person name="Liu R."/>
            <person name="Shao Z."/>
        </authorList>
    </citation>
    <scope>NUCLEOTIDE SEQUENCE [LARGE SCALE GENOMIC DNA]</scope>
    <source>
        <strain evidence="2">soil36-7</strain>
        <plasmid evidence="1 2">psoil36-7</plasmid>
    </source>
</reference>
<dbReference type="OrthoDB" id="6046980at2"/>
<organism evidence="1 2">
    <name type="scientific">Hydrocarboniclastica marina</name>
    <dbReference type="NCBI Taxonomy" id="2259620"/>
    <lineage>
        <taxon>Bacteria</taxon>
        <taxon>Pseudomonadati</taxon>
        <taxon>Pseudomonadota</taxon>
        <taxon>Gammaproteobacteria</taxon>
        <taxon>Alteromonadales</taxon>
        <taxon>Alteromonadaceae</taxon>
        <taxon>Hydrocarboniclastica</taxon>
    </lineage>
</organism>
<evidence type="ECO:0000313" key="2">
    <source>
        <dbReference type="Proteomes" id="UP000298049"/>
    </source>
</evidence>
<dbReference type="KEGG" id="hmi:soil367_18455"/>
<geneLocation type="plasmid" evidence="1 2">
    <name>psoil36-7</name>
</geneLocation>
<dbReference type="Proteomes" id="UP000298049">
    <property type="component" value="Plasmid psoil36-7"/>
</dbReference>
<dbReference type="GeneID" id="40106933"/>
<dbReference type="RefSeq" id="WP_136550733.1">
    <property type="nucleotide sequence ID" value="NZ_CP031094.1"/>
</dbReference>
<dbReference type="AlphaFoldDB" id="A0A4P7XLC0"/>
<keyword evidence="1" id="KW-0614">Plasmid</keyword>